<dbReference type="SUPFAM" id="SSF55729">
    <property type="entry name" value="Acyl-CoA N-acyltransferases (Nat)"/>
    <property type="match status" value="1"/>
</dbReference>
<dbReference type="InterPro" id="IPR000182">
    <property type="entry name" value="GNAT_dom"/>
</dbReference>
<dbReference type="EMBL" id="SHKP01000004">
    <property type="protein sequence ID" value="RZU02147.1"/>
    <property type="molecule type" value="Genomic_DNA"/>
</dbReference>
<protein>
    <submittedName>
        <fullName evidence="2">Acetyltransferase (GNAT) family protein</fullName>
    </submittedName>
</protein>
<comment type="caution">
    <text evidence="2">The sequence shown here is derived from an EMBL/GenBank/DDBJ whole genome shotgun (WGS) entry which is preliminary data.</text>
</comment>
<name>A0A4Q7VZB1_9BURK</name>
<sequence length="176" mass="19350">MSADRLAGATARAARPRVPRIEPLDHREPALASRIHAVLMLAYAQEAKLLQVRHFAPLDRTVEDIRSSREFFLGALRDQELLGVVGIGPDDEPGQICIASLVVHPAHQRQGIARALMLEALRRGEGMVFSVSTGAQNAPALALYRELGFVDYRWGTIGAEQLALVKLRRPPTNKDC</sequence>
<organism evidence="2 3">
    <name type="scientific">Rivibacter subsaxonicus</name>
    <dbReference type="NCBI Taxonomy" id="457575"/>
    <lineage>
        <taxon>Bacteria</taxon>
        <taxon>Pseudomonadati</taxon>
        <taxon>Pseudomonadota</taxon>
        <taxon>Betaproteobacteria</taxon>
        <taxon>Burkholderiales</taxon>
        <taxon>Rivibacter</taxon>
    </lineage>
</organism>
<feature type="domain" description="N-acetyltransferase" evidence="1">
    <location>
        <begin position="19"/>
        <end position="171"/>
    </location>
</feature>
<proteinExistence type="predicted"/>
<accession>A0A4Q7VZB1</accession>
<dbReference type="AlphaFoldDB" id="A0A4Q7VZB1"/>
<dbReference type="Gene3D" id="3.40.630.30">
    <property type="match status" value="1"/>
</dbReference>
<evidence type="ECO:0000313" key="2">
    <source>
        <dbReference type="EMBL" id="RZU02147.1"/>
    </source>
</evidence>
<keyword evidence="3" id="KW-1185">Reference proteome</keyword>
<evidence type="ECO:0000259" key="1">
    <source>
        <dbReference type="PROSITE" id="PS51186"/>
    </source>
</evidence>
<dbReference type="Proteomes" id="UP000293671">
    <property type="component" value="Unassembled WGS sequence"/>
</dbReference>
<dbReference type="InterPro" id="IPR016181">
    <property type="entry name" value="Acyl_CoA_acyltransferase"/>
</dbReference>
<gene>
    <name evidence="2" type="ORF">EV670_0166</name>
</gene>
<dbReference type="PROSITE" id="PS51186">
    <property type="entry name" value="GNAT"/>
    <property type="match status" value="1"/>
</dbReference>
<dbReference type="Pfam" id="PF00583">
    <property type="entry name" value="Acetyltransf_1"/>
    <property type="match status" value="1"/>
</dbReference>
<dbReference type="PANTHER" id="PTHR43072">
    <property type="entry name" value="N-ACETYLTRANSFERASE"/>
    <property type="match status" value="1"/>
</dbReference>
<keyword evidence="2" id="KW-0808">Transferase</keyword>
<dbReference type="GO" id="GO:0016747">
    <property type="term" value="F:acyltransferase activity, transferring groups other than amino-acyl groups"/>
    <property type="evidence" value="ECO:0007669"/>
    <property type="project" value="InterPro"/>
</dbReference>
<evidence type="ECO:0000313" key="3">
    <source>
        <dbReference type="Proteomes" id="UP000293671"/>
    </source>
</evidence>
<reference evidence="2 3" key="1">
    <citation type="submission" date="2019-02" db="EMBL/GenBank/DDBJ databases">
        <title>Genomic Encyclopedia of Type Strains, Phase IV (KMG-IV): sequencing the most valuable type-strain genomes for metagenomic binning, comparative biology and taxonomic classification.</title>
        <authorList>
            <person name="Goeker M."/>
        </authorList>
    </citation>
    <scope>NUCLEOTIDE SEQUENCE [LARGE SCALE GENOMIC DNA]</scope>
    <source>
        <strain evidence="2 3">DSM 19570</strain>
    </source>
</reference>
<dbReference type="CDD" id="cd04301">
    <property type="entry name" value="NAT_SF"/>
    <property type="match status" value="1"/>
</dbReference>